<sequence>MTEEKNEEQIKDSEEFANLLSEEKDVVHVPQVGEIIKGTVLSASKAEVRLDIDGTFIGVVRGRELYDESPEYSSLKPGDEIEATVIEEENENGNIELSFRYAGQEKAWAALKDSFENKTVIKVRVIDANRGGLLANFGQIAGFLPVSQLAPENYPRVSGGDKSRILEKLKSFVGMEMEVRAMNLDEKGEKIIFSEKEAWNERQRDVIAKYKVGSQVTGKITAVTDFGVFISFGDNLEGLIHISELAWQRIEDPADLFKVGQEIAAEIINIDGSKIFLSAKKLAKDPWAAIAEKFNVGQTVKATILKVNPFGLFVKLNEDIHGLAHISQLALAPGQKLEELYRANEEAEFKIISIEPKEHRLGLAAVSVEVEKAKADEGEKVEKKAKTEKTEKVVKEKKVSKKKSEEAETATEEKE</sequence>
<feature type="domain" description="S1 motif" evidence="6">
    <location>
        <begin position="33"/>
        <end position="100"/>
    </location>
</feature>
<evidence type="ECO:0000256" key="1">
    <source>
        <dbReference type="ARBA" id="ARBA00006767"/>
    </source>
</evidence>
<dbReference type="InterPro" id="IPR003029">
    <property type="entry name" value="S1_domain"/>
</dbReference>
<dbReference type="Gene3D" id="2.40.50.140">
    <property type="entry name" value="Nucleic acid-binding proteins"/>
    <property type="match status" value="4"/>
</dbReference>
<dbReference type="InterPro" id="IPR050437">
    <property type="entry name" value="Ribos_protein_bS1-like"/>
</dbReference>
<dbReference type="PRINTS" id="PR00681">
    <property type="entry name" value="RIBOSOMALS1"/>
</dbReference>
<dbReference type="AlphaFoldDB" id="A0A0G0PYN9"/>
<protein>
    <submittedName>
        <fullName evidence="7">RNA binding S1 domain protein</fullName>
    </submittedName>
</protein>
<comment type="similarity">
    <text evidence="1">Belongs to the bacterial ribosomal protein bS1 family.</text>
</comment>
<proteinExistence type="inferred from homology"/>
<dbReference type="InterPro" id="IPR012340">
    <property type="entry name" value="NA-bd_OB-fold"/>
</dbReference>
<evidence type="ECO:0000256" key="5">
    <source>
        <dbReference type="SAM" id="MobiDB-lite"/>
    </source>
</evidence>
<reference evidence="7 8" key="1">
    <citation type="journal article" date="2015" name="Nature">
        <title>rRNA introns, odd ribosomes, and small enigmatic genomes across a large radiation of phyla.</title>
        <authorList>
            <person name="Brown C.T."/>
            <person name="Hug L.A."/>
            <person name="Thomas B.C."/>
            <person name="Sharon I."/>
            <person name="Castelle C.J."/>
            <person name="Singh A."/>
            <person name="Wilkins M.J."/>
            <person name="Williams K.H."/>
            <person name="Banfield J.F."/>
        </authorList>
    </citation>
    <scope>NUCLEOTIDE SEQUENCE [LARGE SCALE GENOMIC DNA]</scope>
</reference>
<evidence type="ECO:0000313" key="7">
    <source>
        <dbReference type="EMBL" id="KKR33013.1"/>
    </source>
</evidence>
<accession>A0A0G0PYN9</accession>
<feature type="domain" description="S1 motif" evidence="6">
    <location>
        <begin position="297"/>
        <end position="366"/>
    </location>
</feature>
<evidence type="ECO:0000259" key="6">
    <source>
        <dbReference type="PROSITE" id="PS50126"/>
    </source>
</evidence>
<comment type="function">
    <text evidence="4">Binds mRNA; thus facilitating recognition of the initiation point. It is needed to translate mRNA with a short Shine-Dalgarno (SD) purine-rich sequence.</text>
</comment>
<evidence type="ECO:0000313" key="8">
    <source>
        <dbReference type="Proteomes" id="UP000034137"/>
    </source>
</evidence>
<dbReference type="PANTHER" id="PTHR10724">
    <property type="entry name" value="30S RIBOSOMAL PROTEIN S1"/>
    <property type="match status" value="1"/>
</dbReference>
<dbReference type="PROSITE" id="PS50126">
    <property type="entry name" value="S1"/>
    <property type="match status" value="4"/>
</dbReference>
<dbReference type="GO" id="GO:0006412">
    <property type="term" value="P:translation"/>
    <property type="evidence" value="ECO:0007669"/>
    <property type="project" value="TreeGrafter"/>
</dbReference>
<dbReference type="GO" id="GO:0003735">
    <property type="term" value="F:structural constituent of ribosome"/>
    <property type="evidence" value="ECO:0007669"/>
    <property type="project" value="TreeGrafter"/>
</dbReference>
<feature type="domain" description="S1 motif" evidence="6">
    <location>
        <begin position="118"/>
        <end position="196"/>
    </location>
</feature>
<dbReference type="SMART" id="SM00316">
    <property type="entry name" value="S1"/>
    <property type="match status" value="4"/>
</dbReference>
<evidence type="ECO:0000256" key="3">
    <source>
        <dbReference type="ARBA" id="ARBA00023274"/>
    </source>
</evidence>
<gene>
    <name evidence="7" type="ORF">UT64_C0016G0010</name>
</gene>
<dbReference type="Pfam" id="PF00575">
    <property type="entry name" value="S1"/>
    <property type="match status" value="3"/>
</dbReference>
<dbReference type="EMBL" id="LBXO01000016">
    <property type="protein sequence ID" value="KKR33013.1"/>
    <property type="molecule type" value="Genomic_DNA"/>
</dbReference>
<evidence type="ECO:0000256" key="2">
    <source>
        <dbReference type="ARBA" id="ARBA00022980"/>
    </source>
</evidence>
<keyword evidence="2" id="KW-0689">Ribosomal protein</keyword>
<feature type="domain" description="S1 motif" evidence="6">
    <location>
        <begin position="213"/>
        <end position="280"/>
    </location>
</feature>
<dbReference type="PANTHER" id="PTHR10724:SF7">
    <property type="entry name" value="SMALL RIBOSOMAL SUBUNIT PROTEIN BS1C"/>
    <property type="match status" value="1"/>
</dbReference>
<dbReference type="SUPFAM" id="SSF50249">
    <property type="entry name" value="Nucleic acid-binding proteins"/>
    <property type="match status" value="4"/>
</dbReference>
<evidence type="ECO:0000256" key="4">
    <source>
        <dbReference type="ARBA" id="ARBA00025604"/>
    </source>
</evidence>
<comment type="caution">
    <text evidence="7">The sequence shown here is derived from an EMBL/GenBank/DDBJ whole genome shotgun (WGS) entry which is preliminary data.</text>
</comment>
<organism evidence="7 8">
    <name type="scientific">Candidatus Falkowbacteria bacterium GW2011_GWF2_39_8</name>
    <dbReference type="NCBI Taxonomy" id="1618642"/>
    <lineage>
        <taxon>Bacteria</taxon>
        <taxon>Candidatus Falkowiibacteriota</taxon>
    </lineage>
</organism>
<feature type="region of interest" description="Disordered" evidence="5">
    <location>
        <begin position="375"/>
        <end position="415"/>
    </location>
</feature>
<keyword evidence="3" id="KW-0687">Ribonucleoprotein</keyword>
<dbReference type="FunFam" id="2.40.50.140:FF:000103">
    <property type="entry name" value="protein RRP5 homolog"/>
    <property type="match status" value="1"/>
</dbReference>
<dbReference type="InterPro" id="IPR035104">
    <property type="entry name" value="Ribosomal_protein_S1-like"/>
</dbReference>
<dbReference type="GO" id="GO:0003729">
    <property type="term" value="F:mRNA binding"/>
    <property type="evidence" value="ECO:0007669"/>
    <property type="project" value="TreeGrafter"/>
</dbReference>
<name>A0A0G0PYN9_9BACT</name>
<dbReference type="Proteomes" id="UP000034137">
    <property type="component" value="Unassembled WGS sequence"/>
</dbReference>